<evidence type="ECO:0000313" key="2">
    <source>
        <dbReference type="Proteomes" id="UP000062973"/>
    </source>
</evidence>
<accession>A0A076N6Q1</accession>
<organism evidence="1 2">
    <name type="scientific">Amycolatopsis methanolica 239</name>
    <dbReference type="NCBI Taxonomy" id="1068978"/>
    <lineage>
        <taxon>Bacteria</taxon>
        <taxon>Bacillati</taxon>
        <taxon>Actinomycetota</taxon>
        <taxon>Actinomycetes</taxon>
        <taxon>Pseudonocardiales</taxon>
        <taxon>Pseudonocardiaceae</taxon>
        <taxon>Amycolatopsis</taxon>
        <taxon>Amycolatopsis methanolica group</taxon>
    </lineage>
</organism>
<reference evidence="1 2" key="1">
    <citation type="submission" date="2014-07" db="EMBL/GenBank/DDBJ databases">
        <title>Whole Genome Sequence of the Amycolatopsis methanolica 239.</title>
        <authorList>
            <person name="Tang B."/>
        </authorList>
    </citation>
    <scope>NUCLEOTIDE SEQUENCE [LARGE SCALE GENOMIC DNA]</scope>
    <source>
        <strain evidence="1 2">239</strain>
    </source>
</reference>
<dbReference type="eggNOG" id="COG2128">
    <property type="taxonomic scope" value="Bacteria"/>
</dbReference>
<dbReference type="KEGG" id="amq:AMETH_5545"/>
<dbReference type="HOGENOM" id="CLU_2230833_0_0_11"/>
<protein>
    <submittedName>
        <fullName evidence="1">Carboxymuconolactone decarboxylase</fullName>
    </submittedName>
</protein>
<keyword evidence="2" id="KW-1185">Reference proteome</keyword>
<dbReference type="EMBL" id="CP009110">
    <property type="protein sequence ID" value="AIJ25637.1"/>
    <property type="molecule type" value="Genomic_DNA"/>
</dbReference>
<sequence length="105" mass="11564">MPAADSVVVMTKRIQLSAALPEAYKSILHLHTVDLYTELERAALALTDAMTRLPQNQDVPDDVYQQATSVFTEDQYVAVAWVATVINAFNRLGVTSHKPLPADPK</sequence>
<dbReference type="PATRIC" id="fig|1068978.7.peg.5953"/>
<name>A0A076N6Q1_AMYME</name>
<proteinExistence type="predicted"/>
<dbReference type="SUPFAM" id="SSF69118">
    <property type="entry name" value="AhpD-like"/>
    <property type="match status" value="1"/>
</dbReference>
<dbReference type="AlphaFoldDB" id="A0A076N6Q1"/>
<dbReference type="Proteomes" id="UP000062973">
    <property type="component" value="Chromosome"/>
</dbReference>
<gene>
    <name evidence="1" type="ORF">AMETH_5545</name>
</gene>
<dbReference type="STRING" id="1068978.AMETH_5545"/>
<dbReference type="Gene3D" id="1.20.1290.10">
    <property type="entry name" value="AhpD-like"/>
    <property type="match status" value="1"/>
</dbReference>
<dbReference type="InterPro" id="IPR029032">
    <property type="entry name" value="AhpD-like"/>
</dbReference>
<evidence type="ECO:0000313" key="1">
    <source>
        <dbReference type="EMBL" id="AIJ25637.1"/>
    </source>
</evidence>